<dbReference type="InterPro" id="IPR027417">
    <property type="entry name" value="P-loop_NTPase"/>
</dbReference>
<organism evidence="13 14">
    <name type="scientific">Litorimonas cladophorae</name>
    <dbReference type="NCBI Taxonomy" id="1220491"/>
    <lineage>
        <taxon>Bacteria</taxon>
        <taxon>Pseudomonadati</taxon>
        <taxon>Pseudomonadota</taxon>
        <taxon>Alphaproteobacteria</taxon>
        <taxon>Maricaulales</taxon>
        <taxon>Robiginitomaculaceae</taxon>
    </lineage>
</organism>
<dbReference type="RefSeq" id="WP_189586495.1">
    <property type="nucleotide sequence ID" value="NZ_BMYV01000003.1"/>
</dbReference>
<dbReference type="Proteomes" id="UP000600865">
    <property type="component" value="Unassembled WGS sequence"/>
</dbReference>
<dbReference type="GO" id="GO:0000917">
    <property type="term" value="P:division septum assembly"/>
    <property type="evidence" value="ECO:0007669"/>
    <property type="project" value="UniProtKB-KW"/>
</dbReference>
<dbReference type="PANTHER" id="PTHR11649:SF13">
    <property type="entry name" value="ENGB-TYPE G DOMAIN-CONTAINING PROTEIN"/>
    <property type="match status" value="1"/>
</dbReference>
<dbReference type="FunFam" id="3.40.50.300:FF:000098">
    <property type="entry name" value="Probable GTP-binding protein EngB"/>
    <property type="match status" value="1"/>
</dbReference>
<dbReference type="InterPro" id="IPR006073">
    <property type="entry name" value="GTP-bd"/>
</dbReference>
<dbReference type="GO" id="GO:0005829">
    <property type="term" value="C:cytosol"/>
    <property type="evidence" value="ECO:0007669"/>
    <property type="project" value="TreeGrafter"/>
</dbReference>
<dbReference type="HAMAP" id="MF_00321">
    <property type="entry name" value="GTPase_EngB"/>
    <property type="match status" value="1"/>
</dbReference>
<dbReference type="GO" id="GO:0005525">
    <property type="term" value="F:GTP binding"/>
    <property type="evidence" value="ECO:0007669"/>
    <property type="project" value="UniProtKB-UniRule"/>
</dbReference>
<evidence type="ECO:0000256" key="11">
    <source>
        <dbReference type="SAM" id="MobiDB-lite"/>
    </source>
</evidence>
<keyword evidence="5 10" id="KW-0547">Nucleotide-binding</keyword>
<evidence type="ECO:0000256" key="10">
    <source>
        <dbReference type="HAMAP-Rule" id="MF_00321"/>
    </source>
</evidence>
<gene>
    <name evidence="10 13" type="primary">engB</name>
    <name evidence="13" type="ORF">GCM10011309_24210</name>
</gene>
<evidence type="ECO:0000313" key="13">
    <source>
        <dbReference type="EMBL" id="GGX73338.1"/>
    </source>
</evidence>
<dbReference type="Pfam" id="PF01926">
    <property type="entry name" value="MMR_HSR1"/>
    <property type="match status" value="1"/>
</dbReference>
<keyword evidence="14" id="KW-1185">Reference proteome</keyword>
<dbReference type="InterPro" id="IPR030393">
    <property type="entry name" value="G_ENGB_dom"/>
</dbReference>
<sequence length="235" mass="26262">MTETRHDDTEASEPLGPLATTPEFTKKQLEDGRLLFSRDVTFMLSVVQLSQLPPPNRPEICFAGRSNVGKSSLINALTNRKGIARASNTPGRTRELNYFNVDDRLNLVDLPGYGYARAPKTAISTWTKLTRSFLRGRAGLRRVFLLIDSRHGVKDSDLELMEMLDDAAVTYQLVLTKTDKIKKSELDKVMRRTSRTIGKRPAAHPELMVTSSEKKTGIDDLRAEIATLALAHQPL</sequence>
<keyword evidence="4" id="KW-0479">Metal-binding</keyword>
<proteinExistence type="inferred from homology"/>
<dbReference type="NCBIfam" id="TIGR03598">
    <property type="entry name" value="GTPase_YsxC"/>
    <property type="match status" value="1"/>
</dbReference>
<evidence type="ECO:0000256" key="1">
    <source>
        <dbReference type="ARBA" id="ARBA00001946"/>
    </source>
</evidence>
<name>A0A918NJV7_9PROT</name>
<evidence type="ECO:0000256" key="6">
    <source>
        <dbReference type="ARBA" id="ARBA00022842"/>
    </source>
</evidence>
<comment type="function">
    <text evidence="10">Necessary for normal cell division and for the maintenance of normal septation.</text>
</comment>
<dbReference type="PROSITE" id="PS51706">
    <property type="entry name" value="G_ENGB"/>
    <property type="match status" value="1"/>
</dbReference>
<dbReference type="PANTHER" id="PTHR11649">
    <property type="entry name" value="MSS1/TRME-RELATED GTP-BINDING PROTEIN"/>
    <property type="match status" value="1"/>
</dbReference>
<keyword evidence="9 10" id="KW-0131">Cell cycle</keyword>
<protein>
    <recommendedName>
        <fullName evidence="10">Probable GTP-binding protein EngB</fullName>
    </recommendedName>
</protein>
<dbReference type="CDD" id="cd01876">
    <property type="entry name" value="YihA_EngB"/>
    <property type="match status" value="1"/>
</dbReference>
<dbReference type="Gene3D" id="3.40.50.300">
    <property type="entry name" value="P-loop containing nucleotide triphosphate hydrolases"/>
    <property type="match status" value="1"/>
</dbReference>
<evidence type="ECO:0000256" key="3">
    <source>
        <dbReference type="ARBA" id="ARBA00022618"/>
    </source>
</evidence>
<reference evidence="13 14" key="1">
    <citation type="journal article" date="2014" name="Int. J. Syst. Evol. Microbiol.">
        <title>Complete genome sequence of Corynebacterium casei LMG S-19264T (=DSM 44701T), isolated from a smear-ripened cheese.</title>
        <authorList>
            <consortium name="US DOE Joint Genome Institute (JGI-PGF)"/>
            <person name="Walter F."/>
            <person name="Albersmeier A."/>
            <person name="Kalinowski J."/>
            <person name="Ruckert C."/>
        </authorList>
    </citation>
    <scope>NUCLEOTIDE SEQUENCE [LARGE SCALE GENOMIC DNA]</scope>
    <source>
        <strain evidence="13 14">KCTC 23968</strain>
    </source>
</reference>
<accession>A0A918NJV7</accession>
<dbReference type="InterPro" id="IPR019987">
    <property type="entry name" value="GTP-bd_ribosome_bio_YsxC"/>
</dbReference>
<keyword evidence="6" id="KW-0460">Magnesium</keyword>
<keyword evidence="8 10" id="KW-0717">Septation</keyword>
<evidence type="ECO:0000256" key="2">
    <source>
        <dbReference type="ARBA" id="ARBA00009638"/>
    </source>
</evidence>
<keyword evidence="3 10" id="KW-0132">Cell division</keyword>
<evidence type="ECO:0000256" key="4">
    <source>
        <dbReference type="ARBA" id="ARBA00022723"/>
    </source>
</evidence>
<evidence type="ECO:0000256" key="9">
    <source>
        <dbReference type="ARBA" id="ARBA00023306"/>
    </source>
</evidence>
<dbReference type="AlphaFoldDB" id="A0A918NJV7"/>
<comment type="cofactor">
    <cofactor evidence="1">
        <name>Mg(2+)</name>
        <dbReference type="ChEBI" id="CHEBI:18420"/>
    </cofactor>
</comment>
<feature type="region of interest" description="Disordered" evidence="11">
    <location>
        <begin position="1"/>
        <end position="23"/>
    </location>
</feature>
<evidence type="ECO:0000259" key="12">
    <source>
        <dbReference type="PROSITE" id="PS51706"/>
    </source>
</evidence>
<evidence type="ECO:0000256" key="8">
    <source>
        <dbReference type="ARBA" id="ARBA00023210"/>
    </source>
</evidence>
<feature type="domain" description="EngB-type G" evidence="12">
    <location>
        <begin position="56"/>
        <end position="231"/>
    </location>
</feature>
<evidence type="ECO:0000256" key="5">
    <source>
        <dbReference type="ARBA" id="ARBA00022741"/>
    </source>
</evidence>
<dbReference type="GO" id="GO:0046872">
    <property type="term" value="F:metal ion binding"/>
    <property type="evidence" value="ECO:0007669"/>
    <property type="project" value="UniProtKB-KW"/>
</dbReference>
<dbReference type="SUPFAM" id="SSF52540">
    <property type="entry name" value="P-loop containing nucleoside triphosphate hydrolases"/>
    <property type="match status" value="1"/>
</dbReference>
<dbReference type="EMBL" id="BMYV01000003">
    <property type="protein sequence ID" value="GGX73338.1"/>
    <property type="molecule type" value="Genomic_DNA"/>
</dbReference>
<evidence type="ECO:0000256" key="7">
    <source>
        <dbReference type="ARBA" id="ARBA00023134"/>
    </source>
</evidence>
<comment type="similarity">
    <text evidence="2 10">Belongs to the TRAFAC class TrmE-Era-EngA-EngB-Septin-like GTPase superfamily. EngB GTPase family.</text>
</comment>
<keyword evidence="7 10" id="KW-0342">GTP-binding</keyword>
<evidence type="ECO:0000313" key="14">
    <source>
        <dbReference type="Proteomes" id="UP000600865"/>
    </source>
</evidence>
<comment type="caution">
    <text evidence="13">The sequence shown here is derived from an EMBL/GenBank/DDBJ whole genome shotgun (WGS) entry which is preliminary data.</text>
</comment>